<keyword evidence="9 12" id="KW-0333">Golgi apparatus</keyword>
<keyword evidence="10" id="KW-0472">Membrane</keyword>
<evidence type="ECO:0000256" key="9">
    <source>
        <dbReference type="ARBA" id="ARBA00023034"/>
    </source>
</evidence>
<dbReference type="EnsemblMetazoa" id="XM_001607418">
    <property type="protein sequence ID" value="XP_001607468"/>
    <property type="gene ID" value="LOC100120041"/>
</dbReference>
<keyword evidence="8" id="KW-1133">Transmembrane helix</keyword>
<dbReference type="Proteomes" id="UP000002358">
    <property type="component" value="Chromosome 5"/>
</dbReference>
<dbReference type="InterPro" id="IPR038577">
    <property type="entry name" value="GT10-like_C_sf"/>
</dbReference>
<reference evidence="15" key="1">
    <citation type="submission" date="2021-01" db="UniProtKB">
        <authorList>
            <consortium name="EnsemblMetazoa"/>
        </authorList>
    </citation>
    <scope>IDENTIFICATION</scope>
</reference>
<evidence type="ECO:0000259" key="14">
    <source>
        <dbReference type="Pfam" id="PF17039"/>
    </source>
</evidence>
<evidence type="ECO:0000256" key="7">
    <source>
        <dbReference type="ARBA" id="ARBA00022968"/>
    </source>
</evidence>
<evidence type="ECO:0000256" key="6">
    <source>
        <dbReference type="ARBA" id="ARBA00022692"/>
    </source>
</evidence>
<dbReference type="PANTHER" id="PTHR48438:SF1">
    <property type="entry name" value="ALPHA-(1,3)-FUCOSYLTRANSFERASE C-RELATED"/>
    <property type="match status" value="1"/>
</dbReference>
<dbReference type="EC" id="2.4.1.-" evidence="12"/>
<evidence type="ECO:0000313" key="15">
    <source>
        <dbReference type="EnsemblMetazoa" id="XP_001607468"/>
    </source>
</evidence>
<comment type="pathway">
    <text evidence="2">Protein modification; protein glycosylation.</text>
</comment>
<dbReference type="AlphaFoldDB" id="A0A7M7G8S3"/>
<dbReference type="FunCoup" id="A0A7M7G8S3">
    <property type="interactions" value="29"/>
</dbReference>
<keyword evidence="5 12" id="KW-0808">Transferase</keyword>
<comment type="subcellular location">
    <subcellularLocation>
        <location evidence="1 12">Golgi apparatus</location>
        <location evidence="1 12">Golgi stack membrane</location>
        <topology evidence="1 12">Single-pass type II membrane protein</topology>
    </subcellularLocation>
</comment>
<evidence type="ECO:0000256" key="1">
    <source>
        <dbReference type="ARBA" id="ARBA00004447"/>
    </source>
</evidence>
<dbReference type="KEGG" id="nvi:100120041"/>
<comment type="similarity">
    <text evidence="3 12">Belongs to the glycosyltransferase 10 family.</text>
</comment>
<keyword evidence="11" id="KW-0325">Glycoprotein</keyword>
<dbReference type="PANTHER" id="PTHR48438">
    <property type="entry name" value="ALPHA-(1,3)-FUCOSYLTRANSFERASE C-RELATED"/>
    <property type="match status" value="1"/>
</dbReference>
<proteinExistence type="inferred from homology"/>
<dbReference type="InterPro" id="IPR001503">
    <property type="entry name" value="Glyco_trans_10"/>
</dbReference>
<sequence length="390" mass="45219">MARTRCFFGAFALSIGLCLCTLAYVWPRTVSTLAAFAFAGAGVPAGYKSILYWNTFFGDESFYMGEGYVARHCPRYNNCYATHSRSLQNVEDFDAVIFHGINNQLDVMDVPAQRRPEQRYVFVALESPANRYISDEFDGWFNLTMTYQLDSDVVWTYADVVAREVADSQRSQAEDARLSKLIRGKRKLAVWYRSNCETRSRRESYVEELERYVPVAKYGQCSEEPGCPKNQDCFKSDVEPNYFFYLSFENSLCKDYVTEKFFNALKYNVVPVVYGGANYSRFAPPKSYIDALDFETPKDLAEYLVRLSRNETEYKSYFDWKRLYGLSRPTKRVVCDLCELLNAEQWRKKYTISKWYSIESCPLQRLLSKQISSGGPDYASKKTLSFTDFH</sequence>
<evidence type="ECO:0000256" key="2">
    <source>
        <dbReference type="ARBA" id="ARBA00004922"/>
    </source>
</evidence>
<dbReference type="Pfam" id="PF17039">
    <property type="entry name" value="Glyco_tran_10_N"/>
    <property type="match status" value="1"/>
</dbReference>
<keyword evidence="4 12" id="KW-0328">Glycosyltransferase</keyword>
<dbReference type="OMA" id="CPVYQCE"/>
<dbReference type="Pfam" id="PF00852">
    <property type="entry name" value="Glyco_transf_10"/>
    <property type="match status" value="1"/>
</dbReference>
<dbReference type="UniPathway" id="UPA00378"/>
<evidence type="ECO:0000256" key="10">
    <source>
        <dbReference type="ARBA" id="ARBA00023136"/>
    </source>
</evidence>
<dbReference type="SUPFAM" id="SSF53756">
    <property type="entry name" value="UDP-Glycosyltransferase/glycogen phosphorylase"/>
    <property type="match status" value="1"/>
</dbReference>
<evidence type="ECO:0000259" key="13">
    <source>
        <dbReference type="Pfam" id="PF00852"/>
    </source>
</evidence>
<protein>
    <recommendedName>
        <fullName evidence="12">Fucosyltransferase</fullName>
        <ecNumber evidence="12">2.4.1.-</ecNumber>
    </recommendedName>
</protein>
<evidence type="ECO:0000313" key="16">
    <source>
        <dbReference type="Proteomes" id="UP000002358"/>
    </source>
</evidence>
<evidence type="ECO:0000256" key="5">
    <source>
        <dbReference type="ARBA" id="ARBA00022679"/>
    </source>
</evidence>
<dbReference type="FunFam" id="3.40.50.11660:FF:000006">
    <property type="entry name" value="Alpha-(1,3)-fucosyltransferase C"/>
    <property type="match status" value="1"/>
</dbReference>
<dbReference type="InterPro" id="IPR031481">
    <property type="entry name" value="Glyco_tran_10_N"/>
</dbReference>
<accession>A0A7M7G8S3</accession>
<dbReference type="OrthoDB" id="427096at2759"/>
<dbReference type="SMR" id="A0A7M7G8S3"/>
<dbReference type="GO" id="GO:0008417">
    <property type="term" value="F:fucosyltransferase activity"/>
    <property type="evidence" value="ECO:0007669"/>
    <property type="project" value="InterPro"/>
</dbReference>
<evidence type="ECO:0000256" key="4">
    <source>
        <dbReference type="ARBA" id="ARBA00022676"/>
    </source>
</evidence>
<dbReference type="Gene3D" id="3.40.50.11660">
    <property type="entry name" value="Glycosyl transferase family 10, C-terminal domain"/>
    <property type="match status" value="1"/>
</dbReference>
<organism evidence="15 16">
    <name type="scientific">Nasonia vitripennis</name>
    <name type="common">Parasitic wasp</name>
    <dbReference type="NCBI Taxonomy" id="7425"/>
    <lineage>
        <taxon>Eukaryota</taxon>
        <taxon>Metazoa</taxon>
        <taxon>Ecdysozoa</taxon>
        <taxon>Arthropoda</taxon>
        <taxon>Hexapoda</taxon>
        <taxon>Insecta</taxon>
        <taxon>Pterygota</taxon>
        <taxon>Neoptera</taxon>
        <taxon>Endopterygota</taxon>
        <taxon>Hymenoptera</taxon>
        <taxon>Apocrita</taxon>
        <taxon>Proctotrupomorpha</taxon>
        <taxon>Chalcidoidea</taxon>
        <taxon>Pteromalidae</taxon>
        <taxon>Pteromalinae</taxon>
        <taxon>Nasonia</taxon>
    </lineage>
</organism>
<name>A0A7M7G8S3_NASVI</name>
<keyword evidence="16" id="KW-1185">Reference proteome</keyword>
<feature type="domain" description="Fucosyltransferase N-terminal" evidence="14">
    <location>
        <begin position="48"/>
        <end position="157"/>
    </location>
</feature>
<dbReference type="InParanoid" id="A0A7M7G8S3"/>
<evidence type="ECO:0000256" key="3">
    <source>
        <dbReference type="ARBA" id="ARBA00008919"/>
    </source>
</evidence>
<gene>
    <name evidence="15" type="primary">100120041</name>
</gene>
<keyword evidence="6 12" id="KW-0812">Transmembrane</keyword>
<evidence type="ECO:0000256" key="12">
    <source>
        <dbReference type="RuleBase" id="RU003832"/>
    </source>
</evidence>
<dbReference type="InterPro" id="IPR055270">
    <property type="entry name" value="Glyco_tran_10_C"/>
</dbReference>
<evidence type="ECO:0000256" key="8">
    <source>
        <dbReference type="ARBA" id="ARBA00022989"/>
    </source>
</evidence>
<dbReference type="GO" id="GO:0032580">
    <property type="term" value="C:Golgi cisterna membrane"/>
    <property type="evidence" value="ECO:0007669"/>
    <property type="project" value="UniProtKB-SubCell"/>
</dbReference>
<keyword evidence="7" id="KW-0735">Signal-anchor</keyword>
<evidence type="ECO:0000256" key="11">
    <source>
        <dbReference type="ARBA" id="ARBA00023180"/>
    </source>
</evidence>
<feature type="domain" description="Fucosyltransferase C-terminal" evidence="13">
    <location>
        <begin position="183"/>
        <end position="350"/>
    </location>
</feature>